<feature type="signal peptide" evidence="2">
    <location>
        <begin position="1"/>
        <end position="29"/>
    </location>
</feature>
<protein>
    <submittedName>
        <fullName evidence="3">Sulfatase-like hydrolase/transferase</fullName>
    </submittedName>
</protein>
<dbReference type="GO" id="GO:0016740">
    <property type="term" value="F:transferase activity"/>
    <property type="evidence" value="ECO:0007669"/>
    <property type="project" value="UniProtKB-KW"/>
</dbReference>
<dbReference type="Gene3D" id="3.40.720.10">
    <property type="entry name" value="Alkaline Phosphatase, subunit A"/>
    <property type="match status" value="1"/>
</dbReference>
<dbReference type="InterPro" id="IPR017850">
    <property type="entry name" value="Alkaline_phosphatase_core_sf"/>
</dbReference>
<keyword evidence="1" id="KW-0472">Membrane</keyword>
<dbReference type="EMBL" id="WBXO01000001">
    <property type="protein sequence ID" value="KAB2954133.1"/>
    <property type="molecule type" value="Genomic_DNA"/>
</dbReference>
<dbReference type="Pfam" id="PF01663">
    <property type="entry name" value="Phosphodiest"/>
    <property type="match status" value="2"/>
</dbReference>
<dbReference type="PANTHER" id="PTHR10151:SF120">
    <property type="entry name" value="BIS(5'-ADENOSYL)-TRIPHOSPHATASE"/>
    <property type="match status" value="1"/>
</dbReference>
<sequence>MIRTRTSRAVKIFVFFLVLFMLNSSALWAQEQALQERAQKPVKHVMILVMSGVSRDSHLKTYTPTFHDLSRIGVKFDEAIGVYPPNNPSALVSLATGATPHRHGLVKPLQKLTAESIFHVMLSHGRKTMIVATDDSAVEPLSSGFNEKVINNKKNDVEITDQALEAWKKSKPFATMVLYTSPALTGKQEGVDSPEYLKAITDTDHQIGRWLNMFQEEGIFEDTLWIITSDHALLRPGTSIDKKVEAEMILPLVMAGPKVKMNVTLPPVRTIDIAHTITHLSGLTEPAQSEGDVIWNALLPTQDITEEAYYELRVRDLSLQVLDLSKSAYQLAEDKLTIDDRVESLQKQKQEIEIFTAEKEDVIESLEKKVLYQRYLIGGIVLLACIGFFIEYLVLRKKFLMF</sequence>
<proteinExistence type="predicted"/>
<dbReference type="SUPFAM" id="SSF53649">
    <property type="entry name" value="Alkaline phosphatase-like"/>
    <property type="match status" value="1"/>
</dbReference>
<dbReference type="AlphaFoldDB" id="A0A6I0F3M6"/>
<gene>
    <name evidence="3" type="ORF">F9B85_00045</name>
</gene>
<keyword evidence="4" id="KW-1185">Reference proteome</keyword>
<evidence type="ECO:0000256" key="1">
    <source>
        <dbReference type="SAM" id="Phobius"/>
    </source>
</evidence>
<dbReference type="GO" id="GO:0016787">
    <property type="term" value="F:hydrolase activity"/>
    <property type="evidence" value="ECO:0007669"/>
    <property type="project" value="UniProtKB-KW"/>
</dbReference>
<reference evidence="3 4" key="1">
    <citation type="submission" date="2019-10" db="EMBL/GenBank/DDBJ databases">
        <title>Whole-genome sequence of the extremophile Heliorestis acidaminivorans DSM 24790.</title>
        <authorList>
            <person name="Kyndt J.A."/>
            <person name="Meyer T.E."/>
        </authorList>
    </citation>
    <scope>NUCLEOTIDE SEQUENCE [LARGE SCALE GENOMIC DNA]</scope>
    <source>
        <strain evidence="3 4">DSM 24790</strain>
    </source>
</reference>
<dbReference type="OrthoDB" id="1956004at2"/>
<dbReference type="Proteomes" id="UP000468766">
    <property type="component" value="Unassembled WGS sequence"/>
</dbReference>
<evidence type="ECO:0000313" key="4">
    <source>
        <dbReference type="Proteomes" id="UP000468766"/>
    </source>
</evidence>
<evidence type="ECO:0000256" key="2">
    <source>
        <dbReference type="SAM" id="SignalP"/>
    </source>
</evidence>
<dbReference type="PANTHER" id="PTHR10151">
    <property type="entry name" value="ECTONUCLEOTIDE PYROPHOSPHATASE/PHOSPHODIESTERASE"/>
    <property type="match status" value="1"/>
</dbReference>
<keyword evidence="3" id="KW-0808">Transferase</keyword>
<keyword evidence="3" id="KW-0378">Hydrolase</keyword>
<keyword evidence="1" id="KW-1133">Transmembrane helix</keyword>
<organism evidence="3 4">
    <name type="scientific">Heliorestis acidaminivorans</name>
    <dbReference type="NCBI Taxonomy" id="553427"/>
    <lineage>
        <taxon>Bacteria</taxon>
        <taxon>Bacillati</taxon>
        <taxon>Bacillota</taxon>
        <taxon>Clostridia</taxon>
        <taxon>Eubacteriales</taxon>
        <taxon>Heliobacteriaceae</taxon>
        <taxon>Heliorestis</taxon>
    </lineage>
</organism>
<evidence type="ECO:0000313" key="3">
    <source>
        <dbReference type="EMBL" id="KAB2954133.1"/>
    </source>
</evidence>
<comment type="caution">
    <text evidence="3">The sequence shown here is derived from an EMBL/GenBank/DDBJ whole genome shotgun (WGS) entry which is preliminary data.</text>
</comment>
<dbReference type="InterPro" id="IPR002591">
    <property type="entry name" value="Phosphodiest/P_Trfase"/>
</dbReference>
<dbReference type="RefSeq" id="WP_151617579.1">
    <property type="nucleotide sequence ID" value="NZ_WBXO01000001.1"/>
</dbReference>
<feature type="transmembrane region" description="Helical" evidence="1">
    <location>
        <begin position="375"/>
        <end position="395"/>
    </location>
</feature>
<accession>A0A6I0F3M6</accession>
<keyword evidence="1" id="KW-0812">Transmembrane</keyword>
<feature type="chain" id="PRO_5038576023" evidence="2">
    <location>
        <begin position="30"/>
        <end position="402"/>
    </location>
</feature>
<keyword evidence="2" id="KW-0732">Signal</keyword>
<name>A0A6I0F3M6_9FIRM</name>